<keyword evidence="3" id="KW-0812">Transmembrane</keyword>
<dbReference type="Pfam" id="PF08740">
    <property type="entry name" value="BCS1_N"/>
    <property type="match status" value="1"/>
</dbReference>
<dbReference type="InterPro" id="IPR003593">
    <property type="entry name" value="AAA+_ATPase"/>
</dbReference>
<dbReference type="PANTHER" id="PTHR23070">
    <property type="entry name" value="BCS1 AAA-TYPE ATPASE"/>
    <property type="match status" value="1"/>
</dbReference>
<evidence type="ECO:0000256" key="5">
    <source>
        <dbReference type="ARBA" id="ARBA00022792"/>
    </source>
</evidence>
<keyword evidence="9" id="KW-0496">Mitochondrion</keyword>
<protein>
    <submittedName>
        <fullName evidence="14">Mitochondrial chaperone ATPase</fullName>
    </submittedName>
</protein>
<evidence type="ECO:0000256" key="2">
    <source>
        <dbReference type="ARBA" id="ARBA00007448"/>
    </source>
</evidence>
<keyword evidence="15" id="KW-1185">Reference proteome</keyword>
<evidence type="ECO:0000256" key="1">
    <source>
        <dbReference type="ARBA" id="ARBA00004434"/>
    </source>
</evidence>
<evidence type="ECO:0000256" key="11">
    <source>
        <dbReference type="ARBA" id="ARBA00048778"/>
    </source>
</evidence>
<comment type="catalytic activity">
    <reaction evidence="11">
        <text>ATP + H2O = ADP + phosphate + H(+)</text>
        <dbReference type="Rhea" id="RHEA:13065"/>
        <dbReference type="ChEBI" id="CHEBI:15377"/>
        <dbReference type="ChEBI" id="CHEBI:15378"/>
        <dbReference type="ChEBI" id="CHEBI:30616"/>
        <dbReference type="ChEBI" id="CHEBI:43474"/>
        <dbReference type="ChEBI" id="CHEBI:456216"/>
    </reaction>
    <physiologicalReaction direction="left-to-right" evidence="11">
        <dbReference type="Rhea" id="RHEA:13066"/>
    </physiologicalReaction>
</comment>
<dbReference type="InterPro" id="IPR014851">
    <property type="entry name" value="BCS1_N"/>
</dbReference>
<dbReference type="STRING" id="708197.A0A166SPQ3"/>
<evidence type="ECO:0000259" key="12">
    <source>
        <dbReference type="SMART" id="SM00382"/>
    </source>
</evidence>
<evidence type="ECO:0000256" key="7">
    <source>
        <dbReference type="ARBA" id="ARBA00022840"/>
    </source>
</evidence>
<sequence length="580" mass="65476">MSAHPNAKKRCRCEPAIEGYSVVPKPYALTALKKMGWFLYSVPAVKEEDPDVFEALRILPFPDKAKIKHPWAEDVLVTQEDMACRRTRRTVMATLPYEWLAWDPSENEYNGSVNNKLCGHEECVNDGQDGEATSTEKGTCIGEWPFWEISNDDSLYQAVLHWANNCKEFSGNHQIVGLDETPWLSRLRTEETETEEFFDRQLLHTPSVGTCRFSYSGKRGFLTRNVNRNVPGVRKEWITITTLGRDPTVLDELMTTIKTAYFDQDSHSVAVFRASCSPDPKWVLSARQSRDMSTIAMAAGLKQQITDDITNFRAPNQFKWYRRRGLPYRRGYLFHGPPGTGKTSLCVALATLCQLPIYNINISSSTLDDEILGTLFHLLPPKCMVLFEDIDSSETVQKRLRPPPRAQDPRQASWVTFSGLLNILDGTGAQEGRVLVMSTNHPKKIDPAFIRPGRVDMVIHFDLVDQLSAQLLFRSLVLEDSSTADNESATAAKETENKLIAEFVKNVPEGVVSHAELQGYLMATRQDPQAVVNGVSAWLKEKQESACERFENLAWYLSDTLKIQPPSCEYLKQCSLGILL</sequence>
<proteinExistence type="inferred from homology"/>
<dbReference type="SUPFAM" id="SSF52540">
    <property type="entry name" value="P-loop containing nucleoside triphosphate hydrolases"/>
    <property type="match status" value="1"/>
</dbReference>
<dbReference type="Pfam" id="PF25426">
    <property type="entry name" value="AAA_lid_BCS1"/>
    <property type="match status" value="1"/>
</dbReference>
<dbReference type="SMART" id="SM00382">
    <property type="entry name" value="AAA"/>
    <property type="match status" value="1"/>
</dbReference>
<reference evidence="14 15" key="1">
    <citation type="submission" date="2015-06" db="EMBL/GenBank/DDBJ databases">
        <title>Survival trade-offs in plant roots during colonization by closely related pathogenic and mutualistic fungi.</title>
        <authorList>
            <person name="Hacquard S."/>
            <person name="Kracher B."/>
            <person name="Hiruma K."/>
            <person name="Weinman A."/>
            <person name="Muench P."/>
            <person name="Garrido Oter R."/>
            <person name="Ver Loren van Themaat E."/>
            <person name="Dallerey J.-F."/>
            <person name="Damm U."/>
            <person name="Henrissat B."/>
            <person name="Lespinet O."/>
            <person name="Thon M."/>
            <person name="Kemen E."/>
            <person name="McHardy A.C."/>
            <person name="Schulze-Lefert P."/>
            <person name="O'Connell R.J."/>
        </authorList>
    </citation>
    <scope>NUCLEOTIDE SEQUENCE [LARGE SCALE GENOMIC DNA]</scope>
    <source>
        <strain evidence="14 15">0861</strain>
    </source>
</reference>
<dbReference type="SMART" id="SM01024">
    <property type="entry name" value="BCS1_N"/>
    <property type="match status" value="1"/>
</dbReference>
<feature type="domain" description="BCS1 N-terminal" evidence="13">
    <location>
        <begin position="139"/>
        <end position="295"/>
    </location>
</feature>
<keyword evidence="4" id="KW-0547">Nucleotide-binding</keyword>
<keyword evidence="8" id="KW-1133">Transmembrane helix</keyword>
<comment type="caution">
    <text evidence="14">The sequence shown here is derived from an EMBL/GenBank/DDBJ whole genome shotgun (WGS) entry which is preliminary data.</text>
</comment>
<dbReference type="GO" id="GO:0005743">
    <property type="term" value="C:mitochondrial inner membrane"/>
    <property type="evidence" value="ECO:0007669"/>
    <property type="project" value="UniProtKB-SubCell"/>
</dbReference>
<evidence type="ECO:0000313" key="14">
    <source>
        <dbReference type="EMBL" id="KZL71015.1"/>
    </source>
</evidence>
<keyword evidence="7" id="KW-0067">ATP-binding</keyword>
<evidence type="ECO:0000256" key="3">
    <source>
        <dbReference type="ARBA" id="ARBA00022692"/>
    </source>
</evidence>
<dbReference type="EMBL" id="LFIV01000080">
    <property type="protein sequence ID" value="KZL71015.1"/>
    <property type="molecule type" value="Genomic_DNA"/>
</dbReference>
<dbReference type="InterPro" id="IPR050747">
    <property type="entry name" value="Mitochondrial_chaperone_BCS1"/>
</dbReference>
<evidence type="ECO:0000256" key="9">
    <source>
        <dbReference type="ARBA" id="ARBA00023128"/>
    </source>
</evidence>
<evidence type="ECO:0000256" key="10">
    <source>
        <dbReference type="ARBA" id="ARBA00023136"/>
    </source>
</evidence>
<feature type="domain" description="AAA+ ATPase" evidence="12">
    <location>
        <begin position="328"/>
        <end position="465"/>
    </location>
</feature>
<keyword evidence="6" id="KW-0378">Hydrolase</keyword>
<gene>
    <name evidence="14" type="ORF">CT0861_01024</name>
</gene>
<comment type="similarity">
    <text evidence="2">Belongs to the AAA ATPase family. BCS1 subfamily.</text>
</comment>
<comment type="subcellular location">
    <subcellularLocation>
        <location evidence="1">Mitochondrion inner membrane</location>
        <topology evidence="1">Single-pass membrane protein</topology>
    </subcellularLocation>
</comment>
<dbReference type="Gene3D" id="3.40.50.300">
    <property type="entry name" value="P-loop containing nucleotide triphosphate hydrolases"/>
    <property type="match status" value="1"/>
</dbReference>
<dbReference type="GO" id="GO:0016887">
    <property type="term" value="F:ATP hydrolysis activity"/>
    <property type="evidence" value="ECO:0007669"/>
    <property type="project" value="InterPro"/>
</dbReference>
<keyword evidence="10" id="KW-0472">Membrane</keyword>
<evidence type="ECO:0000256" key="8">
    <source>
        <dbReference type="ARBA" id="ARBA00022989"/>
    </source>
</evidence>
<dbReference type="GO" id="GO:0005524">
    <property type="term" value="F:ATP binding"/>
    <property type="evidence" value="ECO:0007669"/>
    <property type="project" value="UniProtKB-KW"/>
</dbReference>
<dbReference type="AlphaFoldDB" id="A0A166SPQ3"/>
<keyword evidence="5" id="KW-0999">Mitochondrion inner membrane</keyword>
<organism evidence="14 15">
    <name type="scientific">Colletotrichum tofieldiae</name>
    <dbReference type="NCBI Taxonomy" id="708197"/>
    <lineage>
        <taxon>Eukaryota</taxon>
        <taxon>Fungi</taxon>
        <taxon>Dikarya</taxon>
        <taxon>Ascomycota</taxon>
        <taxon>Pezizomycotina</taxon>
        <taxon>Sordariomycetes</taxon>
        <taxon>Hypocreomycetidae</taxon>
        <taxon>Glomerellales</taxon>
        <taxon>Glomerellaceae</taxon>
        <taxon>Colletotrichum</taxon>
        <taxon>Colletotrichum spaethianum species complex</taxon>
    </lineage>
</organism>
<name>A0A166SPQ3_9PEZI</name>
<dbReference type="InterPro" id="IPR057495">
    <property type="entry name" value="AAA_lid_BCS1"/>
</dbReference>
<evidence type="ECO:0000256" key="4">
    <source>
        <dbReference type="ARBA" id="ARBA00022741"/>
    </source>
</evidence>
<dbReference type="Proteomes" id="UP000076552">
    <property type="component" value="Unassembled WGS sequence"/>
</dbReference>
<evidence type="ECO:0000313" key="15">
    <source>
        <dbReference type="Proteomes" id="UP000076552"/>
    </source>
</evidence>
<dbReference type="InterPro" id="IPR003959">
    <property type="entry name" value="ATPase_AAA_core"/>
</dbReference>
<dbReference type="Pfam" id="PF00004">
    <property type="entry name" value="AAA"/>
    <property type="match status" value="1"/>
</dbReference>
<accession>A0A166SPQ3</accession>
<evidence type="ECO:0000259" key="13">
    <source>
        <dbReference type="SMART" id="SM01024"/>
    </source>
</evidence>
<evidence type="ECO:0000256" key="6">
    <source>
        <dbReference type="ARBA" id="ARBA00022801"/>
    </source>
</evidence>
<dbReference type="InterPro" id="IPR027417">
    <property type="entry name" value="P-loop_NTPase"/>
</dbReference>